<name>A0ABT7K3E0_9HYPH</name>
<comment type="similarity">
    <text evidence="2">Belongs to the bacterial solute-binding protein 2 family.</text>
</comment>
<evidence type="ECO:0000256" key="4">
    <source>
        <dbReference type="SAM" id="SignalP"/>
    </source>
</evidence>
<keyword evidence="7" id="KW-1185">Reference proteome</keyword>
<reference evidence="6" key="1">
    <citation type="submission" date="2023-06" db="EMBL/GenBank/DDBJ databases">
        <title>Phylogenetic Diversity of Rhizobium strains.</title>
        <authorList>
            <person name="Moura F.T."/>
            <person name="Helene L.C.F."/>
            <person name="Hungria M."/>
        </authorList>
    </citation>
    <scope>NUCLEOTIDE SEQUENCE</scope>
    <source>
        <strain evidence="6">CCGE526</strain>
    </source>
</reference>
<comment type="subcellular location">
    <subcellularLocation>
        <location evidence="1">Cell envelope</location>
    </subcellularLocation>
</comment>
<evidence type="ECO:0000259" key="5">
    <source>
        <dbReference type="Pfam" id="PF13407"/>
    </source>
</evidence>
<dbReference type="CDD" id="cd01536">
    <property type="entry name" value="PBP1_ABC_sugar_binding-like"/>
    <property type="match status" value="1"/>
</dbReference>
<evidence type="ECO:0000256" key="2">
    <source>
        <dbReference type="ARBA" id="ARBA00007639"/>
    </source>
</evidence>
<dbReference type="InterPro" id="IPR028082">
    <property type="entry name" value="Peripla_BP_I"/>
</dbReference>
<evidence type="ECO:0000313" key="7">
    <source>
        <dbReference type="Proteomes" id="UP001172645"/>
    </source>
</evidence>
<feature type="domain" description="Periplasmic binding protein" evidence="5">
    <location>
        <begin position="42"/>
        <end position="297"/>
    </location>
</feature>
<feature type="signal peptide" evidence="4">
    <location>
        <begin position="1"/>
        <end position="22"/>
    </location>
</feature>
<dbReference type="InterPro" id="IPR025997">
    <property type="entry name" value="SBP_2_dom"/>
</dbReference>
<gene>
    <name evidence="6" type="ORF">PY649_26825</name>
</gene>
<evidence type="ECO:0000256" key="3">
    <source>
        <dbReference type="ARBA" id="ARBA00022729"/>
    </source>
</evidence>
<evidence type="ECO:0000313" key="6">
    <source>
        <dbReference type="EMBL" id="MDL2402515.1"/>
    </source>
</evidence>
<dbReference type="Proteomes" id="UP001172645">
    <property type="component" value="Unassembled WGS sequence"/>
</dbReference>
<sequence>MIARTIFYTAMLVSSVASLAHAEAAGKKLTLLTGPTEDRLISAFSHDFDDRAKAAGMVVTQLTSPFDPALQAQQLDDAIGQKPDMIVLQPLSSGAVTPGLQRAKAAGIPVFLVISQVEKGDGLSVGTMALDDVKSGELAAEAMIAGLKAGGRTTAKVAAITGSLAEGIAPKRLEGFKARLAKEPWITLVQVEDAQWIPPVTEQIAGQMFTKYAAQGGLDAVYGMNDAMANAIIKAADSAGLDLGNAPGQLLVIGGGCQESGIRNIQAGKLYATLSGPLPSYDGPKAAELITDYFSGKDIPKLSVTTPLEIVSSKNLDQYATSCSF</sequence>
<accession>A0ABT7K3E0</accession>
<keyword evidence="3 4" id="KW-0732">Signal</keyword>
<organism evidence="6 7">
    <name type="scientific">Rhizobium mayense</name>
    <dbReference type="NCBI Taxonomy" id="1312184"/>
    <lineage>
        <taxon>Bacteria</taxon>
        <taxon>Pseudomonadati</taxon>
        <taxon>Pseudomonadota</taxon>
        <taxon>Alphaproteobacteria</taxon>
        <taxon>Hyphomicrobiales</taxon>
        <taxon>Rhizobiaceae</taxon>
        <taxon>Rhizobium/Agrobacterium group</taxon>
        <taxon>Rhizobium</taxon>
    </lineage>
</organism>
<dbReference type="SUPFAM" id="SSF53822">
    <property type="entry name" value="Periplasmic binding protein-like I"/>
    <property type="match status" value="1"/>
</dbReference>
<comment type="caution">
    <text evidence="6">The sequence shown here is derived from an EMBL/GenBank/DDBJ whole genome shotgun (WGS) entry which is preliminary data.</text>
</comment>
<dbReference type="Gene3D" id="3.40.50.2300">
    <property type="match status" value="2"/>
</dbReference>
<dbReference type="Pfam" id="PF13407">
    <property type="entry name" value="Peripla_BP_4"/>
    <property type="match status" value="1"/>
</dbReference>
<evidence type="ECO:0000256" key="1">
    <source>
        <dbReference type="ARBA" id="ARBA00004196"/>
    </source>
</evidence>
<proteinExistence type="inferred from homology"/>
<dbReference type="PANTHER" id="PTHR46847">
    <property type="entry name" value="D-ALLOSE-BINDING PERIPLASMIC PROTEIN-RELATED"/>
    <property type="match status" value="1"/>
</dbReference>
<dbReference type="RefSeq" id="WP_285871908.1">
    <property type="nucleotide sequence ID" value="NZ_JARFYM010000030.1"/>
</dbReference>
<dbReference type="PANTHER" id="PTHR46847:SF1">
    <property type="entry name" value="D-ALLOSE-BINDING PERIPLASMIC PROTEIN-RELATED"/>
    <property type="match status" value="1"/>
</dbReference>
<protein>
    <submittedName>
        <fullName evidence="6">Sugar ABC transporter substrate-binding protein</fullName>
    </submittedName>
</protein>
<feature type="chain" id="PRO_5047492359" evidence="4">
    <location>
        <begin position="23"/>
        <end position="325"/>
    </location>
</feature>
<dbReference type="EMBL" id="JARFYM010000030">
    <property type="protein sequence ID" value="MDL2402515.1"/>
    <property type="molecule type" value="Genomic_DNA"/>
</dbReference>